<organism evidence="2 3">
    <name type="scientific">Dendrobium chrysotoxum</name>
    <name type="common">Orchid</name>
    <dbReference type="NCBI Taxonomy" id="161865"/>
    <lineage>
        <taxon>Eukaryota</taxon>
        <taxon>Viridiplantae</taxon>
        <taxon>Streptophyta</taxon>
        <taxon>Embryophyta</taxon>
        <taxon>Tracheophyta</taxon>
        <taxon>Spermatophyta</taxon>
        <taxon>Magnoliopsida</taxon>
        <taxon>Liliopsida</taxon>
        <taxon>Asparagales</taxon>
        <taxon>Orchidaceae</taxon>
        <taxon>Epidendroideae</taxon>
        <taxon>Malaxideae</taxon>
        <taxon>Dendrobiinae</taxon>
        <taxon>Dendrobium</taxon>
    </lineage>
</organism>
<dbReference type="Proteomes" id="UP000775213">
    <property type="component" value="Unassembled WGS sequence"/>
</dbReference>
<protein>
    <submittedName>
        <fullName evidence="2">Uncharacterized protein</fullName>
    </submittedName>
</protein>
<evidence type="ECO:0000313" key="2">
    <source>
        <dbReference type="EMBL" id="KAH0461229.1"/>
    </source>
</evidence>
<keyword evidence="1" id="KW-0472">Membrane</keyword>
<keyword evidence="1" id="KW-1133">Transmembrane helix</keyword>
<comment type="caution">
    <text evidence="2">The sequence shown here is derived from an EMBL/GenBank/DDBJ whole genome shotgun (WGS) entry which is preliminary data.</text>
</comment>
<evidence type="ECO:0000256" key="1">
    <source>
        <dbReference type="SAM" id="Phobius"/>
    </source>
</evidence>
<dbReference type="EMBL" id="JAGFBR010000009">
    <property type="protein sequence ID" value="KAH0461229.1"/>
    <property type="molecule type" value="Genomic_DNA"/>
</dbReference>
<keyword evidence="1" id="KW-0812">Transmembrane</keyword>
<proteinExistence type="predicted"/>
<keyword evidence="3" id="KW-1185">Reference proteome</keyword>
<evidence type="ECO:0000313" key="3">
    <source>
        <dbReference type="Proteomes" id="UP000775213"/>
    </source>
</evidence>
<gene>
    <name evidence="2" type="ORF">IEQ34_008804</name>
</gene>
<sequence length="127" mass="14334">MSLSLSSSSQAESVLPPLPENRVVFLFFLLFVLPARVRLFVVDYLATVAAFPKPDDKIRSTSLKVTLLPAETRVTLDFTGLGVLTTDLCELCLLLSEKKLVFCFLTCCVWWNCWLDGYEFIVVFFIA</sequence>
<dbReference type="AlphaFoldDB" id="A0AAV7GZN8"/>
<name>A0AAV7GZN8_DENCH</name>
<accession>A0AAV7GZN8</accession>
<feature type="transmembrane region" description="Helical" evidence="1">
    <location>
        <begin position="23"/>
        <end position="51"/>
    </location>
</feature>
<reference evidence="2 3" key="1">
    <citation type="journal article" date="2021" name="Hortic Res">
        <title>Chromosome-scale assembly of the Dendrobium chrysotoxum genome enhances the understanding of orchid evolution.</title>
        <authorList>
            <person name="Zhang Y."/>
            <person name="Zhang G.Q."/>
            <person name="Zhang D."/>
            <person name="Liu X.D."/>
            <person name="Xu X.Y."/>
            <person name="Sun W.H."/>
            <person name="Yu X."/>
            <person name="Zhu X."/>
            <person name="Wang Z.W."/>
            <person name="Zhao X."/>
            <person name="Zhong W.Y."/>
            <person name="Chen H."/>
            <person name="Yin W.L."/>
            <person name="Huang T."/>
            <person name="Niu S.C."/>
            <person name="Liu Z.J."/>
        </authorList>
    </citation>
    <scope>NUCLEOTIDE SEQUENCE [LARGE SCALE GENOMIC DNA]</scope>
    <source>
        <strain evidence="2">Lindl</strain>
    </source>
</reference>